<dbReference type="AlphaFoldDB" id="A0A1H4CME2"/>
<evidence type="ECO:0008006" key="3">
    <source>
        <dbReference type="Google" id="ProtNLM"/>
    </source>
</evidence>
<dbReference type="EMBL" id="FNQY01000033">
    <property type="protein sequence ID" value="SEA61222.1"/>
    <property type="molecule type" value="Genomic_DNA"/>
</dbReference>
<dbReference type="RefSeq" id="WP_091401150.1">
    <property type="nucleotide sequence ID" value="NZ_FNQY01000033.1"/>
</dbReference>
<accession>A0A1H4CME2</accession>
<organism evidence="1 2">
    <name type="scientific">Arachidicoccus rhizosphaerae</name>
    <dbReference type="NCBI Taxonomy" id="551991"/>
    <lineage>
        <taxon>Bacteria</taxon>
        <taxon>Pseudomonadati</taxon>
        <taxon>Bacteroidota</taxon>
        <taxon>Chitinophagia</taxon>
        <taxon>Chitinophagales</taxon>
        <taxon>Chitinophagaceae</taxon>
        <taxon>Arachidicoccus</taxon>
    </lineage>
</organism>
<evidence type="ECO:0000313" key="2">
    <source>
        <dbReference type="Proteomes" id="UP000199041"/>
    </source>
</evidence>
<dbReference type="OrthoDB" id="9801609at2"/>
<evidence type="ECO:0000313" key="1">
    <source>
        <dbReference type="EMBL" id="SEA61222.1"/>
    </source>
</evidence>
<keyword evidence="2" id="KW-1185">Reference proteome</keyword>
<dbReference type="STRING" id="551991.SAMN05192529_13315"/>
<name>A0A1H4CME2_9BACT</name>
<proteinExistence type="predicted"/>
<dbReference type="Proteomes" id="UP000199041">
    <property type="component" value="Unassembled WGS sequence"/>
</dbReference>
<sequence length="370" mass="40857">MKTSLVLINQHGLEKVPYLHYIYNAIIEAYAARGNTKVLSFADVSYQKIAAEGNSTALLVIKVPEGASIKKNLWEKINYPALVRQLAPENIFYLGEALPVLKETKGAVQWQFVWDLSSMILPDGAKEALIKKARKKTEKLLWSDKIVSYSNTAVDSLKSVLPLAAHEKLISWVPAPDKSLLNPALYTDELLETFKNQHTDGEAFFMLDARSAGEAEVIEYLKAFSHFKKWQRSSMRLGLLLSGAVAQDVDFQEKLDAYYYKKDVHVLTGLDKATLYGWLKSAYAVITPGLSDQGLDLQLATAGLGSLIVAPATPAAASLLPGAVFDLPAVDKTSLGQVLISCYKSEVLRSRHIRAGQEASENWQDARPVF</sequence>
<protein>
    <recommendedName>
        <fullName evidence="3">Glycosyl transferases group 1</fullName>
    </recommendedName>
</protein>
<reference evidence="1 2" key="1">
    <citation type="submission" date="2016-10" db="EMBL/GenBank/DDBJ databases">
        <authorList>
            <person name="de Groot N.N."/>
        </authorList>
    </citation>
    <scope>NUCLEOTIDE SEQUENCE [LARGE SCALE GENOMIC DNA]</scope>
    <source>
        <strain evidence="1 2">Vu-144</strain>
    </source>
</reference>
<gene>
    <name evidence="1" type="ORF">SAMN05192529_13315</name>
</gene>